<evidence type="ECO:0000256" key="2">
    <source>
        <dbReference type="SAM" id="Coils"/>
    </source>
</evidence>
<dbReference type="OrthoDB" id="65716at2759"/>
<keyword evidence="5" id="KW-1185">Reference proteome</keyword>
<dbReference type="AlphaFoldDB" id="A0A4S4LFI1"/>
<dbReference type="PANTHER" id="PTHR40375:SF2">
    <property type="entry name" value="SPORULATION-SPECIFIC PROTEIN 22"/>
    <property type="match status" value="1"/>
</dbReference>
<comment type="caution">
    <text evidence="4">The sequence shown here is derived from an EMBL/GenBank/DDBJ whole genome shotgun (WGS) entry which is preliminary data.</text>
</comment>
<proteinExistence type="predicted"/>
<dbReference type="GO" id="GO:0090173">
    <property type="term" value="P:regulation of synaptonemal complex assembly"/>
    <property type="evidence" value="ECO:0007669"/>
    <property type="project" value="InterPro"/>
</dbReference>
<keyword evidence="2" id="KW-0175">Coiled coil</keyword>
<dbReference type="InterPro" id="IPR013940">
    <property type="entry name" value="Spo22/ZIP4/TEX11"/>
</dbReference>
<sequence length="955" mass="107445">MSRRVASFALNRQYRTRRDAPMSTHKRKNGDPAKPQLKDTFDAIVGIIARVKPKLADLGRKDGRRSLLDDLQHLVALGETLTEQRQRSKLAIELADTLDREALFVKDQKATKIEVSLQRFEEQLRNTEDANNSAYDQAMARATVLYYSSRMLTAWRDGNDAIAQFMLEKITGTACQTTLFWKLYLYGISYSESDEKRLSLITVPDRELLAARMLEIGKSILKASSRGSGDGAAALADSRRAQDAVRWIQKAFTLVEKMEDTETPGMAELKRGILRSLARAYYLSSSIEAENLARAETTLQELIASIDNAADNTNPEHNQLRWMRLSVLKKRKAPDPVMEGAFASIIDHTIFTESEVTDILQELRTLSQEQKVVSNVLRRCIIRLLDGPAENAMFIDRILLSLISHCAKDQDHSRAIMDIEAGCSLLTESEFELEKTPAMACLVVLWKVGDRCYEMKKWAQAAEWFLAGTHKAFASIAQMSCPKCFRKAALCYIEQGEYARASQVIHHCPKGQSSTFYLLFLSAVHQGLEEDAVSAIQDMAVAPDFDRKMLLLATQLAHESDIKSVLLASLEALLKTVQSHGPTDSDIEAVLLARCIIRLVIRLMKDAPTEKDRMLLVSNLIRHCKTASTLVQSAVAGKNAPFIAKDVSWLWRIVYNTAVQGCSDWQHAESQIADLFEIAFELVHAYSRIAVANTEVDVFIHMAFSAFSCVSARMFVLRHSLQSGDDKIDQQAVVLRNMQRVKETISYVKEHRSSDLSDRETFDDLLHAVQVFEAEVYCQRQEWDKLIGAINEIGGASLSSYEAIADMLWSENTCPVNVLYIALEALLHACLDRGTLSVEKFSRWLRAICTILLSRNTPTDRAKAISYVEQALVVLEDQSSDESEGVYPIDERQWLLSTSYNTGIECLAASYLDEAKRWFEAATIICRSVPDGARHSERISDTYRRLLDQYVPLAT</sequence>
<evidence type="ECO:0000313" key="4">
    <source>
        <dbReference type="EMBL" id="THH10579.1"/>
    </source>
</evidence>
<organism evidence="4 5">
    <name type="scientific">Phellinidium pouzarii</name>
    <dbReference type="NCBI Taxonomy" id="167371"/>
    <lineage>
        <taxon>Eukaryota</taxon>
        <taxon>Fungi</taxon>
        <taxon>Dikarya</taxon>
        <taxon>Basidiomycota</taxon>
        <taxon>Agaricomycotina</taxon>
        <taxon>Agaricomycetes</taxon>
        <taxon>Hymenochaetales</taxon>
        <taxon>Hymenochaetaceae</taxon>
        <taxon>Phellinidium</taxon>
    </lineage>
</organism>
<dbReference type="InterPro" id="IPR039057">
    <property type="entry name" value="Spo22/ZIP4"/>
</dbReference>
<dbReference type="EMBL" id="SGPK01000032">
    <property type="protein sequence ID" value="THH10579.1"/>
    <property type="molecule type" value="Genomic_DNA"/>
</dbReference>
<protein>
    <recommendedName>
        <fullName evidence="6">Protein ZIP4 homolog</fullName>
    </recommendedName>
</protein>
<dbReference type="PANTHER" id="PTHR40375">
    <property type="entry name" value="SPORULATION-SPECIFIC PROTEIN 22"/>
    <property type="match status" value="1"/>
</dbReference>
<dbReference type="Proteomes" id="UP000308199">
    <property type="component" value="Unassembled WGS sequence"/>
</dbReference>
<accession>A0A4S4LFI1</accession>
<evidence type="ECO:0008006" key="6">
    <source>
        <dbReference type="Google" id="ProtNLM"/>
    </source>
</evidence>
<keyword evidence="1" id="KW-0469">Meiosis</keyword>
<dbReference type="Pfam" id="PF08631">
    <property type="entry name" value="SPO22"/>
    <property type="match status" value="1"/>
</dbReference>
<evidence type="ECO:0000256" key="3">
    <source>
        <dbReference type="SAM" id="MobiDB-lite"/>
    </source>
</evidence>
<feature type="coiled-coil region" evidence="2">
    <location>
        <begin position="110"/>
        <end position="137"/>
    </location>
</feature>
<dbReference type="GO" id="GO:0051321">
    <property type="term" value="P:meiotic cell cycle"/>
    <property type="evidence" value="ECO:0007669"/>
    <property type="project" value="UniProtKB-KW"/>
</dbReference>
<reference evidence="4 5" key="1">
    <citation type="submission" date="2019-02" db="EMBL/GenBank/DDBJ databases">
        <title>Genome sequencing of the rare red list fungi Phellinidium pouzarii.</title>
        <authorList>
            <person name="Buettner E."/>
            <person name="Kellner H."/>
        </authorList>
    </citation>
    <scope>NUCLEOTIDE SEQUENCE [LARGE SCALE GENOMIC DNA]</scope>
    <source>
        <strain evidence="4 5">DSM 108285</strain>
    </source>
</reference>
<name>A0A4S4LFI1_9AGAM</name>
<evidence type="ECO:0000313" key="5">
    <source>
        <dbReference type="Proteomes" id="UP000308199"/>
    </source>
</evidence>
<feature type="region of interest" description="Disordered" evidence="3">
    <location>
        <begin position="12"/>
        <end position="36"/>
    </location>
</feature>
<gene>
    <name evidence="4" type="ORF">EW145_g1240</name>
</gene>
<evidence type="ECO:0000256" key="1">
    <source>
        <dbReference type="ARBA" id="ARBA00023254"/>
    </source>
</evidence>